<protein>
    <recommendedName>
        <fullName evidence="3">DUF3833 domain-containing protein</fullName>
    </recommendedName>
</protein>
<dbReference type="InterPro" id="IPR024409">
    <property type="entry name" value="DUF3833"/>
</dbReference>
<dbReference type="OrthoDB" id="5296954at2"/>
<accession>A0A1X7HQ64</accession>
<dbReference type="Pfam" id="PF12915">
    <property type="entry name" value="DUF3833"/>
    <property type="match status" value="1"/>
</dbReference>
<proteinExistence type="predicted"/>
<dbReference type="STRING" id="286727.SAMN02982917_0059"/>
<evidence type="ECO:0000313" key="1">
    <source>
        <dbReference type="EMBL" id="SMF90978.1"/>
    </source>
</evidence>
<name>A0A1X7HQ64_9PROT</name>
<dbReference type="EMBL" id="FXAK01000010">
    <property type="protein sequence ID" value="SMF90978.1"/>
    <property type="molecule type" value="Genomic_DNA"/>
</dbReference>
<evidence type="ECO:0008006" key="3">
    <source>
        <dbReference type="Google" id="ProtNLM"/>
    </source>
</evidence>
<evidence type="ECO:0000313" key="2">
    <source>
        <dbReference type="Proteomes" id="UP000192936"/>
    </source>
</evidence>
<reference evidence="1 2" key="1">
    <citation type="submission" date="2017-04" db="EMBL/GenBank/DDBJ databases">
        <authorList>
            <person name="Afonso C.L."/>
            <person name="Miller P.J."/>
            <person name="Scott M.A."/>
            <person name="Spackman E."/>
            <person name="Goraichik I."/>
            <person name="Dimitrov K.M."/>
            <person name="Suarez D.L."/>
            <person name="Swayne D.E."/>
        </authorList>
    </citation>
    <scope>NUCLEOTIDE SEQUENCE [LARGE SCALE GENOMIC DNA]</scope>
    <source>
        <strain evidence="1 2">A2P</strain>
    </source>
</reference>
<dbReference type="AlphaFoldDB" id="A0A1X7HQ64"/>
<organism evidence="1 2">
    <name type="scientific">Azospirillum oryzae</name>
    <dbReference type="NCBI Taxonomy" id="286727"/>
    <lineage>
        <taxon>Bacteria</taxon>
        <taxon>Pseudomonadati</taxon>
        <taxon>Pseudomonadota</taxon>
        <taxon>Alphaproteobacteria</taxon>
        <taxon>Rhodospirillales</taxon>
        <taxon>Azospirillaceae</taxon>
        <taxon>Azospirillum</taxon>
    </lineage>
</organism>
<dbReference type="RefSeq" id="WP_085091890.1">
    <property type="nucleotide sequence ID" value="NZ_FXAK01000010.1"/>
</dbReference>
<dbReference type="Proteomes" id="UP000192936">
    <property type="component" value="Unassembled WGS sequence"/>
</dbReference>
<sequence>MKIGDFAGNTPELRIERYFAGRIHAWGVFEDRFGTLRRSFTVAIDGQWDGRELVLDERFLYADGETDRRVWRITRTVEGTYEGRADDVIGTAVGRSAGNALNWTYEMALKVGGDRWRVRFDDWMWLQPGDALINRANVYRWGLWIGTVSLFFLPESRMVRPVADVNPAVQPPAAAE</sequence>
<gene>
    <name evidence="1" type="ORF">SAMN02982917_0059</name>
</gene>